<evidence type="ECO:0000256" key="6">
    <source>
        <dbReference type="ARBA" id="ARBA00022723"/>
    </source>
</evidence>
<keyword evidence="12 13" id="KW-0326">Glycosidase</keyword>
<evidence type="ECO:0000256" key="14">
    <source>
        <dbReference type="SAM" id="MobiDB-lite"/>
    </source>
</evidence>
<dbReference type="InterPro" id="IPR044298">
    <property type="entry name" value="MIG/MutY"/>
</dbReference>
<dbReference type="GO" id="GO:0005634">
    <property type="term" value="C:nucleus"/>
    <property type="evidence" value="ECO:0007669"/>
    <property type="project" value="TreeGrafter"/>
</dbReference>
<dbReference type="GO" id="GO:0046872">
    <property type="term" value="F:metal ion binding"/>
    <property type="evidence" value="ECO:0007669"/>
    <property type="project" value="UniProtKB-UniRule"/>
</dbReference>
<protein>
    <recommendedName>
        <fullName evidence="4 13">Adenine DNA glycosylase</fullName>
        <ecNumber evidence="3 13">3.2.2.31</ecNumber>
    </recommendedName>
</protein>
<dbReference type="AlphaFoldDB" id="A0AAJ0FPV6"/>
<dbReference type="InterPro" id="IPR011257">
    <property type="entry name" value="DNA_glycosylase"/>
</dbReference>
<dbReference type="SMART" id="SM00478">
    <property type="entry name" value="ENDO3c"/>
    <property type="match status" value="1"/>
</dbReference>
<dbReference type="GO" id="GO:0051539">
    <property type="term" value="F:4 iron, 4 sulfur cluster binding"/>
    <property type="evidence" value="ECO:0007669"/>
    <property type="project" value="UniProtKB-UniRule"/>
</dbReference>
<dbReference type="Gene3D" id="1.10.1670.10">
    <property type="entry name" value="Helix-hairpin-Helix base-excision DNA repair enzymes (C-terminal)"/>
    <property type="match status" value="1"/>
</dbReference>
<comment type="similarity">
    <text evidence="2 13">Belongs to the Nth/MutY family.</text>
</comment>
<dbReference type="InterPro" id="IPR029119">
    <property type="entry name" value="MutY_C"/>
</dbReference>
<keyword evidence="6" id="KW-0479">Metal-binding</keyword>
<dbReference type="Proteomes" id="UP001251528">
    <property type="component" value="Unassembled WGS sequence"/>
</dbReference>
<dbReference type="GO" id="GO:0034039">
    <property type="term" value="F:8-oxo-7,8-dihydroguanine DNA N-glycosylase activity"/>
    <property type="evidence" value="ECO:0007669"/>
    <property type="project" value="TreeGrafter"/>
</dbReference>
<dbReference type="EC" id="3.2.2.31" evidence="3 13"/>
<comment type="cofactor">
    <cofactor evidence="13">
        <name>[4Fe-4S] cluster</name>
        <dbReference type="ChEBI" id="CHEBI:49883"/>
    </cofactor>
    <text evidence="13">Binds 1 [4Fe-4S] cluster.</text>
</comment>
<evidence type="ECO:0000256" key="5">
    <source>
        <dbReference type="ARBA" id="ARBA00022485"/>
    </source>
</evidence>
<dbReference type="GO" id="GO:0032357">
    <property type="term" value="F:oxidized purine DNA binding"/>
    <property type="evidence" value="ECO:0007669"/>
    <property type="project" value="TreeGrafter"/>
</dbReference>
<accession>A0AAJ0FPV6</accession>
<dbReference type="GO" id="GO:0000701">
    <property type="term" value="F:purine-specific mismatch base pair DNA N-glycosylase activity"/>
    <property type="evidence" value="ECO:0007669"/>
    <property type="project" value="UniProtKB-EC"/>
</dbReference>
<keyword evidence="9 13" id="KW-0408">Iron</keyword>
<dbReference type="PANTHER" id="PTHR42944:SF1">
    <property type="entry name" value="ADENINE DNA GLYCOSYLASE"/>
    <property type="match status" value="1"/>
</dbReference>
<dbReference type="Gene3D" id="1.10.340.30">
    <property type="entry name" value="Hypothetical protein, domain 2"/>
    <property type="match status" value="1"/>
</dbReference>
<dbReference type="GO" id="GO:0006285">
    <property type="term" value="P:base-excision repair, AP site formation"/>
    <property type="evidence" value="ECO:0007669"/>
    <property type="project" value="UniProtKB-ARBA"/>
</dbReference>
<reference evidence="16" key="1">
    <citation type="submission" date="2023-06" db="EMBL/GenBank/DDBJ databases">
        <title>Conoideocrella luteorostrata (Hypocreales: Clavicipitaceae), a potential biocontrol fungus for elongate hemlock scale in United States Christmas tree production areas.</title>
        <authorList>
            <person name="Barrett H."/>
            <person name="Lovett B."/>
            <person name="Macias A.M."/>
            <person name="Stajich J.E."/>
            <person name="Kasson M.T."/>
        </authorList>
    </citation>
    <scope>NUCLEOTIDE SEQUENCE</scope>
    <source>
        <strain evidence="16">ARSEF 14590</strain>
    </source>
</reference>
<dbReference type="PANTHER" id="PTHR42944">
    <property type="entry name" value="ADENINE DNA GLYCOSYLASE"/>
    <property type="match status" value="1"/>
</dbReference>
<comment type="function">
    <text evidence="13">Adenine glycosylase active on G-A mispairs.</text>
</comment>
<gene>
    <name evidence="16" type="ORF">QQS21_009951</name>
</gene>
<feature type="domain" description="HhH-GPD" evidence="15">
    <location>
        <begin position="167"/>
        <end position="309"/>
    </location>
</feature>
<dbReference type="CDD" id="cd00056">
    <property type="entry name" value="ENDO3c"/>
    <property type="match status" value="1"/>
</dbReference>
<evidence type="ECO:0000256" key="7">
    <source>
        <dbReference type="ARBA" id="ARBA00022763"/>
    </source>
</evidence>
<keyword evidence="17" id="KW-1185">Reference proteome</keyword>
<dbReference type="EMBL" id="JASWJB010000272">
    <property type="protein sequence ID" value="KAK2592332.1"/>
    <property type="molecule type" value="Genomic_DNA"/>
</dbReference>
<dbReference type="SUPFAM" id="SSF55811">
    <property type="entry name" value="Nudix"/>
    <property type="match status" value="1"/>
</dbReference>
<dbReference type="InterPro" id="IPR003265">
    <property type="entry name" value="HhH-GPD_domain"/>
</dbReference>
<dbReference type="InterPro" id="IPR023170">
    <property type="entry name" value="HhH_base_excis_C"/>
</dbReference>
<evidence type="ECO:0000256" key="12">
    <source>
        <dbReference type="ARBA" id="ARBA00023295"/>
    </source>
</evidence>
<evidence type="ECO:0000256" key="3">
    <source>
        <dbReference type="ARBA" id="ARBA00012045"/>
    </source>
</evidence>
<evidence type="ECO:0000256" key="8">
    <source>
        <dbReference type="ARBA" id="ARBA00022801"/>
    </source>
</evidence>
<keyword evidence="11" id="KW-0234">DNA repair</keyword>
<evidence type="ECO:0000259" key="15">
    <source>
        <dbReference type="SMART" id="SM00478"/>
    </source>
</evidence>
<evidence type="ECO:0000256" key="10">
    <source>
        <dbReference type="ARBA" id="ARBA00023014"/>
    </source>
</evidence>
<evidence type="ECO:0000256" key="1">
    <source>
        <dbReference type="ARBA" id="ARBA00000843"/>
    </source>
</evidence>
<keyword evidence="10" id="KW-0411">Iron-sulfur</keyword>
<proteinExistence type="inferred from homology"/>
<keyword evidence="8" id="KW-0378">Hydrolase</keyword>
<dbReference type="InterPro" id="IPR015797">
    <property type="entry name" value="NUDIX_hydrolase-like_dom_sf"/>
</dbReference>
<dbReference type="Pfam" id="PF00730">
    <property type="entry name" value="HhH-GPD"/>
    <property type="match status" value="1"/>
</dbReference>
<feature type="compositionally biased region" description="Acidic residues" evidence="14">
    <location>
        <begin position="40"/>
        <end position="49"/>
    </location>
</feature>
<keyword evidence="7 13" id="KW-0227">DNA damage</keyword>
<evidence type="ECO:0000256" key="2">
    <source>
        <dbReference type="ARBA" id="ARBA00008343"/>
    </source>
</evidence>
<dbReference type="CDD" id="cd03431">
    <property type="entry name" value="NUDIX_DNA_Glycosylase_C-MutY"/>
    <property type="match status" value="1"/>
</dbReference>
<evidence type="ECO:0000313" key="17">
    <source>
        <dbReference type="Proteomes" id="UP001251528"/>
    </source>
</evidence>
<feature type="region of interest" description="Disordered" evidence="14">
    <location>
        <begin position="1"/>
        <end position="73"/>
    </location>
</feature>
<dbReference type="FunFam" id="1.10.340.30:FF:000002">
    <property type="entry name" value="Adenine DNA glycosylase"/>
    <property type="match status" value="1"/>
</dbReference>
<comment type="caution">
    <text evidence="16">The sequence shown here is derived from an EMBL/GenBank/DDBJ whole genome shotgun (WGS) entry which is preliminary data.</text>
</comment>
<dbReference type="SUPFAM" id="SSF48150">
    <property type="entry name" value="DNA-glycosylase"/>
    <property type="match status" value="1"/>
</dbReference>
<evidence type="ECO:0000256" key="11">
    <source>
        <dbReference type="ARBA" id="ARBA00023204"/>
    </source>
</evidence>
<name>A0AAJ0FPV6_9HYPO</name>
<dbReference type="GO" id="GO:0006298">
    <property type="term" value="P:mismatch repair"/>
    <property type="evidence" value="ECO:0007669"/>
    <property type="project" value="TreeGrafter"/>
</dbReference>
<dbReference type="Gene3D" id="3.90.79.10">
    <property type="entry name" value="Nucleoside Triphosphate Pyrophosphohydrolase"/>
    <property type="match status" value="1"/>
</dbReference>
<keyword evidence="5" id="KW-0004">4Fe-4S</keyword>
<dbReference type="Pfam" id="PF14815">
    <property type="entry name" value="NUDIX_4"/>
    <property type="match status" value="1"/>
</dbReference>
<feature type="region of interest" description="Disordered" evidence="14">
    <location>
        <begin position="402"/>
        <end position="421"/>
    </location>
</feature>
<organism evidence="16 17">
    <name type="scientific">Conoideocrella luteorostrata</name>
    <dbReference type="NCBI Taxonomy" id="1105319"/>
    <lineage>
        <taxon>Eukaryota</taxon>
        <taxon>Fungi</taxon>
        <taxon>Dikarya</taxon>
        <taxon>Ascomycota</taxon>
        <taxon>Pezizomycotina</taxon>
        <taxon>Sordariomycetes</taxon>
        <taxon>Hypocreomycetidae</taxon>
        <taxon>Hypocreales</taxon>
        <taxon>Clavicipitaceae</taxon>
        <taxon>Conoideocrella</taxon>
    </lineage>
</organism>
<comment type="catalytic activity">
    <reaction evidence="1 13">
        <text>Hydrolyzes free adenine bases from 7,8-dihydro-8-oxoguanine:adenine mismatched double-stranded DNA, leaving an apurinic site.</text>
        <dbReference type="EC" id="3.2.2.31"/>
    </reaction>
</comment>
<evidence type="ECO:0000313" key="16">
    <source>
        <dbReference type="EMBL" id="KAK2592332.1"/>
    </source>
</evidence>
<evidence type="ECO:0000256" key="13">
    <source>
        <dbReference type="RuleBase" id="RU365096"/>
    </source>
</evidence>
<dbReference type="GO" id="GO:0035485">
    <property type="term" value="F:adenine/guanine mispair binding"/>
    <property type="evidence" value="ECO:0007669"/>
    <property type="project" value="TreeGrafter"/>
</dbReference>
<sequence>MPVKRSVKVPPARVASSRSTKRAAKSITNRPDSVHPSDESFGEDSEPTEDEVRGAKRRKRSNTRTSKPSGVSISIFQNGSATIQESCSPSNGRQHSVLYHKPLFLCESRGLEHRQSLLAWFDSVSTTRSMPWRKAWINPSPSLQPDPASLRKQLERRAYEVWISEIMLQQTRVAVVIDYWNRWMGKWPTIQDLAAADPEDVLAAWRGLGYYSRATRIHEASKLVVQDAAMQGLLPSVTTDLEAKVPGVGRYTAGAISAIVFGRAAPMVDGNVLRVLSRQLGIYGNIKTDKKIIDTIWAAADALVKATALDCDDHEDVNTEVSDRPGRWGQALMELGSTICTPKPNCSQCPITASCRVYSEARKMSQTNKEASGITDIEDACNLCEPFEEDIEHDTELKALQETKMNTNSQPDKKEAKPRQRTLTDFSFTGKPTKAPSSKNVKKEAEVQEAISNYARRFPIKTAKKPVRAEETIVCAIQRHDGSYLIHRRPEKGLLAGLWEFPSKIITDAEECSGKQRTELAKSYVASLIGADATRVKPKHVRELGSVPWLFSHLKLTMHVHVFQLMGECDMDAEKTSGGQPARWTDDVEGESMGTGMRKCWGLVRGADHGE</sequence>
<evidence type="ECO:0000256" key="9">
    <source>
        <dbReference type="ARBA" id="ARBA00023004"/>
    </source>
</evidence>
<evidence type="ECO:0000256" key="4">
    <source>
        <dbReference type="ARBA" id="ARBA00022023"/>
    </source>
</evidence>